<dbReference type="Gene3D" id="3.10.20.90">
    <property type="entry name" value="Phosphatidylinositol 3-kinase Catalytic Subunit, Chain A, domain 1"/>
    <property type="match status" value="1"/>
</dbReference>
<dbReference type="InterPro" id="IPR000626">
    <property type="entry name" value="Ubiquitin-like_dom"/>
</dbReference>
<dbReference type="AlphaFoldDB" id="A0A9W7LB66"/>
<evidence type="ECO:0000313" key="4">
    <source>
        <dbReference type="Proteomes" id="UP001165065"/>
    </source>
</evidence>
<feature type="compositionally biased region" description="Basic residues" evidence="1">
    <location>
        <begin position="84"/>
        <end position="95"/>
    </location>
</feature>
<feature type="compositionally biased region" description="Gly residues" evidence="1">
    <location>
        <begin position="143"/>
        <end position="153"/>
    </location>
</feature>
<dbReference type="EMBL" id="BRYA01000189">
    <property type="protein sequence ID" value="GMI43172.1"/>
    <property type="molecule type" value="Genomic_DNA"/>
</dbReference>
<dbReference type="Proteomes" id="UP001165065">
    <property type="component" value="Unassembled WGS sequence"/>
</dbReference>
<gene>
    <name evidence="3" type="ORF">TrCOL_g12195</name>
</gene>
<feature type="region of interest" description="Disordered" evidence="1">
    <location>
        <begin position="74"/>
        <end position="168"/>
    </location>
</feature>
<accession>A0A9W7LB66</accession>
<evidence type="ECO:0000259" key="2">
    <source>
        <dbReference type="PROSITE" id="PS50053"/>
    </source>
</evidence>
<evidence type="ECO:0000256" key="1">
    <source>
        <dbReference type="SAM" id="MobiDB-lite"/>
    </source>
</evidence>
<feature type="domain" description="Ubiquitin-like" evidence="2">
    <location>
        <begin position="2"/>
        <end position="77"/>
    </location>
</feature>
<reference evidence="4" key="1">
    <citation type="journal article" date="2023" name="Commun. Biol.">
        <title>Genome analysis of Parmales, the sister group of diatoms, reveals the evolutionary specialization of diatoms from phago-mixotrophs to photoautotrophs.</title>
        <authorList>
            <person name="Ban H."/>
            <person name="Sato S."/>
            <person name="Yoshikawa S."/>
            <person name="Yamada K."/>
            <person name="Nakamura Y."/>
            <person name="Ichinomiya M."/>
            <person name="Sato N."/>
            <person name="Blanc-Mathieu R."/>
            <person name="Endo H."/>
            <person name="Kuwata A."/>
            <person name="Ogata H."/>
        </authorList>
    </citation>
    <scope>NUCLEOTIDE SEQUENCE [LARGE SCALE GENOMIC DNA]</scope>
</reference>
<feature type="compositionally biased region" description="Gly residues" evidence="1">
    <location>
        <begin position="121"/>
        <end position="132"/>
    </location>
</feature>
<feature type="compositionally biased region" description="Acidic residues" evidence="1">
    <location>
        <begin position="98"/>
        <end position="107"/>
    </location>
</feature>
<sequence length="168" mass="17949">MVEIIVIQCENAQRTNFDISLSSNLSKLREEIKEELGIEKFRLFFMGRELKTLGRSLSKLGVGKYSSVMHAFTPVSGRCVGGGSKKKTEKKKKRRIGEEDDDEDDKEVEVLDVSQTPKGTTTGGGGGKVGGGRGKRKKDDKVNGGGGNSVGGEGKGRGASPNDAICLD</sequence>
<keyword evidence="4" id="KW-1185">Reference proteome</keyword>
<protein>
    <recommendedName>
        <fullName evidence="2">Ubiquitin-like domain-containing protein</fullName>
    </recommendedName>
</protein>
<comment type="caution">
    <text evidence="3">The sequence shown here is derived from an EMBL/GenBank/DDBJ whole genome shotgun (WGS) entry which is preliminary data.</text>
</comment>
<dbReference type="CDD" id="cd17039">
    <property type="entry name" value="Ubl_ubiquitin_like"/>
    <property type="match status" value="1"/>
</dbReference>
<name>A0A9W7LB66_9STRA</name>
<evidence type="ECO:0000313" key="3">
    <source>
        <dbReference type="EMBL" id="GMI43172.1"/>
    </source>
</evidence>
<proteinExistence type="predicted"/>
<dbReference type="OrthoDB" id="48884at2759"/>
<dbReference type="InterPro" id="IPR029071">
    <property type="entry name" value="Ubiquitin-like_domsf"/>
</dbReference>
<organism evidence="3 4">
    <name type="scientific">Triparma columacea</name>
    <dbReference type="NCBI Taxonomy" id="722753"/>
    <lineage>
        <taxon>Eukaryota</taxon>
        <taxon>Sar</taxon>
        <taxon>Stramenopiles</taxon>
        <taxon>Ochrophyta</taxon>
        <taxon>Bolidophyceae</taxon>
        <taxon>Parmales</taxon>
        <taxon>Triparmaceae</taxon>
        <taxon>Triparma</taxon>
    </lineage>
</organism>
<dbReference type="PROSITE" id="PS50053">
    <property type="entry name" value="UBIQUITIN_2"/>
    <property type="match status" value="1"/>
</dbReference>
<dbReference type="SUPFAM" id="SSF54236">
    <property type="entry name" value="Ubiquitin-like"/>
    <property type="match status" value="1"/>
</dbReference>